<organism evidence="2 3">
    <name type="scientific">Segatella copri</name>
    <dbReference type="NCBI Taxonomy" id="165179"/>
    <lineage>
        <taxon>Bacteria</taxon>
        <taxon>Pseudomonadati</taxon>
        <taxon>Bacteroidota</taxon>
        <taxon>Bacteroidia</taxon>
        <taxon>Bacteroidales</taxon>
        <taxon>Prevotellaceae</taxon>
        <taxon>Segatella</taxon>
    </lineage>
</organism>
<dbReference type="GO" id="GO:0005524">
    <property type="term" value="F:ATP binding"/>
    <property type="evidence" value="ECO:0007669"/>
    <property type="project" value="InterPro"/>
</dbReference>
<dbReference type="Pfam" id="PF03412">
    <property type="entry name" value="Peptidase_C39"/>
    <property type="match status" value="1"/>
</dbReference>
<proteinExistence type="predicted"/>
<dbReference type="GO" id="GO:0016020">
    <property type="term" value="C:membrane"/>
    <property type="evidence" value="ECO:0007669"/>
    <property type="project" value="InterPro"/>
</dbReference>
<dbReference type="GO" id="GO:0006508">
    <property type="term" value="P:proteolysis"/>
    <property type="evidence" value="ECO:0007669"/>
    <property type="project" value="InterPro"/>
</dbReference>
<dbReference type="AlphaFoldDB" id="A0A6A7WC49"/>
<accession>A0A6A7WC49</accession>
<gene>
    <name evidence="2" type="ORF">F7D20_08515</name>
</gene>
<dbReference type="RefSeq" id="WP_158463669.1">
    <property type="nucleotide sequence ID" value="NZ_VZAD01000064.1"/>
</dbReference>
<dbReference type="InterPro" id="IPR005074">
    <property type="entry name" value="Peptidase_C39"/>
</dbReference>
<protein>
    <recommendedName>
        <fullName evidence="1">Peptidase C39 domain-containing protein</fullName>
    </recommendedName>
</protein>
<dbReference type="Gene3D" id="3.90.70.10">
    <property type="entry name" value="Cysteine proteinases"/>
    <property type="match status" value="1"/>
</dbReference>
<evidence type="ECO:0000313" key="3">
    <source>
        <dbReference type="Proteomes" id="UP000384372"/>
    </source>
</evidence>
<dbReference type="EMBL" id="VZAD01000064">
    <property type="protein sequence ID" value="MQP11992.1"/>
    <property type="molecule type" value="Genomic_DNA"/>
</dbReference>
<reference evidence="2 3" key="1">
    <citation type="submission" date="2019-09" db="EMBL/GenBank/DDBJ databases">
        <title>Distinct polysaccharide growth profiles of human intestinal Prevotella copri isolates.</title>
        <authorList>
            <person name="Fehlner-Peach H."/>
            <person name="Magnabosco C."/>
            <person name="Raghavan V."/>
            <person name="Scher J.U."/>
            <person name="Tett A."/>
            <person name="Cox L.M."/>
            <person name="Gottsegen C."/>
            <person name="Watters A."/>
            <person name="Wiltshire- Gordon J.D."/>
            <person name="Segata N."/>
            <person name="Bonneau R."/>
            <person name="Littman D.R."/>
        </authorList>
    </citation>
    <scope>NUCLEOTIDE SEQUENCE [LARGE SCALE GENOMIC DNA]</scope>
    <source>
        <strain evidence="3">iAQ1173</strain>
    </source>
</reference>
<name>A0A6A7WC49_9BACT</name>
<dbReference type="GO" id="GO:0008233">
    <property type="term" value="F:peptidase activity"/>
    <property type="evidence" value="ECO:0007669"/>
    <property type="project" value="InterPro"/>
</dbReference>
<keyword evidence="3" id="KW-1185">Reference proteome</keyword>
<evidence type="ECO:0000313" key="2">
    <source>
        <dbReference type="EMBL" id="MQP11992.1"/>
    </source>
</evidence>
<dbReference type="OrthoDB" id="9760358at2"/>
<sequence>MSFPITFQHDSMQCGIACLQMICRHFGRKFSLDFLSKLCFATNEGVSLLGINDAANKLGLKTLCVKASMNELDFSW</sequence>
<evidence type="ECO:0000259" key="1">
    <source>
        <dbReference type="Pfam" id="PF03412"/>
    </source>
</evidence>
<feature type="domain" description="Peptidase C39" evidence="1">
    <location>
        <begin position="3"/>
        <end position="73"/>
    </location>
</feature>
<dbReference type="Proteomes" id="UP000384372">
    <property type="component" value="Unassembled WGS sequence"/>
</dbReference>
<comment type="caution">
    <text evidence="2">The sequence shown here is derived from an EMBL/GenBank/DDBJ whole genome shotgun (WGS) entry which is preliminary data.</text>
</comment>